<feature type="domain" description="Sigma factor regulator C-terminal" evidence="1">
    <location>
        <begin position="19"/>
        <end position="118"/>
    </location>
</feature>
<dbReference type="Pfam" id="PF13791">
    <property type="entry name" value="Sigma_reg_C"/>
    <property type="match status" value="1"/>
</dbReference>
<sequence>MDSLEGGKRLDLDEAYKAYVKDISPIGFPLQIDQTTWSPFNGREQTNEEVFIDTLEFLQKNEESAEKIARAKSLSLNERIPYIKENGVQVYGAVVTGPIPELRKLEQNELIRAMKVGEVKLWNWK</sequence>
<protein>
    <submittedName>
        <fullName evidence="2">Anti sigma factor C-terminal domain-containing protein</fullName>
    </submittedName>
</protein>
<keyword evidence="3" id="KW-1185">Reference proteome</keyword>
<proteinExistence type="predicted"/>
<name>A0ABS5NQ23_9BACI</name>
<accession>A0ABS5NQ23</accession>
<evidence type="ECO:0000313" key="2">
    <source>
        <dbReference type="EMBL" id="MBS4189666.1"/>
    </source>
</evidence>
<dbReference type="InterPro" id="IPR025672">
    <property type="entry name" value="Sigma_reg_C_dom"/>
</dbReference>
<evidence type="ECO:0000259" key="1">
    <source>
        <dbReference type="Pfam" id="PF13791"/>
    </source>
</evidence>
<dbReference type="EMBL" id="JAGYPM010000001">
    <property type="protein sequence ID" value="MBS4189666.1"/>
    <property type="molecule type" value="Genomic_DNA"/>
</dbReference>
<dbReference type="Proteomes" id="UP000681027">
    <property type="component" value="Unassembled WGS sequence"/>
</dbReference>
<comment type="caution">
    <text evidence="2">The sequence shown here is derived from an EMBL/GenBank/DDBJ whole genome shotgun (WGS) entry which is preliminary data.</text>
</comment>
<organism evidence="2 3">
    <name type="scientific">Cytobacillus citreus</name>
    <dbReference type="NCBI Taxonomy" id="2833586"/>
    <lineage>
        <taxon>Bacteria</taxon>
        <taxon>Bacillati</taxon>
        <taxon>Bacillota</taxon>
        <taxon>Bacilli</taxon>
        <taxon>Bacillales</taxon>
        <taxon>Bacillaceae</taxon>
        <taxon>Cytobacillus</taxon>
    </lineage>
</organism>
<reference evidence="2 3" key="1">
    <citation type="submission" date="2021-05" db="EMBL/GenBank/DDBJ databases">
        <title>Novel Bacillus species.</title>
        <authorList>
            <person name="Liu G."/>
        </authorList>
    </citation>
    <scope>NUCLEOTIDE SEQUENCE [LARGE SCALE GENOMIC DNA]</scope>
    <source>
        <strain evidence="2 3">FJAT-49705</strain>
    </source>
</reference>
<evidence type="ECO:0000313" key="3">
    <source>
        <dbReference type="Proteomes" id="UP000681027"/>
    </source>
</evidence>
<gene>
    <name evidence="2" type="ORF">KHA94_05500</name>
</gene>